<dbReference type="AlphaFoldDB" id="A0AAP2Z465"/>
<dbReference type="RefSeq" id="WP_338006061.1">
    <property type="nucleotide sequence ID" value="NZ_JAOPKA010000024.1"/>
</dbReference>
<evidence type="ECO:0000256" key="1">
    <source>
        <dbReference type="SAM" id="MobiDB-lite"/>
    </source>
</evidence>
<evidence type="ECO:0000313" key="3">
    <source>
        <dbReference type="Proteomes" id="UP001321018"/>
    </source>
</evidence>
<feature type="region of interest" description="Disordered" evidence="1">
    <location>
        <begin position="134"/>
        <end position="271"/>
    </location>
</feature>
<gene>
    <name evidence="2" type="ORF">OB960_23025</name>
</gene>
<evidence type="ECO:0000313" key="2">
    <source>
        <dbReference type="EMBL" id="MCU4744253.1"/>
    </source>
</evidence>
<comment type="caution">
    <text evidence="2">The sequence shown here is derived from an EMBL/GenBank/DDBJ whole genome shotgun (WGS) entry which is preliminary data.</text>
</comment>
<feature type="compositionally biased region" description="Acidic residues" evidence="1">
    <location>
        <begin position="261"/>
        <end position="271"/>
    </location>
</feature>
<dbReference type="InterPro" id="IPR036390">
    <property type="entry name" value="WH_DNA-bd_sf"/>
</dbReference>
<feature type="compositionally biased region" description="Low complexity" evidence="1">
    <location>
        <begin position="197"/>
        <end position="208"/>
    </location>
</feature>
<proteinExistence type="predicted"/>
<protein>
    <submittedName>
        <fullName evidence="2">Uncharacterized protein</fullName>
    </submittedName>
</protein>
<name>A0AAP2Z465_9EURY</name>
<reference evidence="2" key="1">
    <citation type="submission" date="2022-09" db="EMBL/GenBank/DDBJ databases">
        <title>Enrichment on poylsaccharides allowed isolation of novel metabolic and taxonomic groups of Haloarchaea.</title>
        <authorList>
            <person name="Sorokin D.Y."/>
            <person name="Elcheninov A.G."/>
            <person name="Khizhniak T.V."/>
            <person name="Kolganova T.V."/>
            <person name="Kublanov I.V."/>
        </authorList>
    </citation>
    <scope>NUCLEOTIDE SEQUENCE</scope>
    <source>
        <strain evidence="2">AArc-xg1-1</strain>
    </source>
</reference>
<organism evidence="2 3">
    <name type="scientific">Natronoglomus mannanivorans</name>
    <dbReference type="NCBI Taxonomy" id="2979990"/>
    <lineage>
        <taxon>Archaea</taxon>
        <taxon>Methanobacteriati</taxon>
        <taxon>Methanobacteriota</taxon>
        <taxon>Stenosarchaea group</taxon>
        <taxon>Halobacteria</taxon>
        <taxon>Halobacteriales</taxon>
        <taxon>Natrialbaceae</taxon>
        <taxon>Natronoglomus</taxon>
    </lineage>
</organism>
<dbReference type="Proteomes" id="UP001321018">
    <property type="component" value="Unassembled WGS sequence"/>
</dbReference>
<accession>A0AAP2Z465</accession>
<dbReference type="SUPFAM" id="SSF46785">
    <property type="entry name" value="Winged helix' DNA-binding domain"/>
    <property type="match status" value="1"/>
</dbReference>
<dbReference type="EMBL" id="JAOPKA010000024">
    <property type="protein sequence ID" value="MCU4744253.1"/>
    <property type="molecule type" value="Genomic_DNA"/>
</dbReference>
<feature type="compositionally biased region" description="Basic and acidic residues" evidence="1">
    <location>
        <begin position="178"/>
        <end position="188"/>
    </location>
</feature>
<sequence>MSITVEEFLRRKGAVGLLSLLHERPMTYSEIEPEIEVTSSTIVERRDDAADLGLIDVSLGRGEVGTKKVYTLTDMGEYLTDKMAREGITSNYRKMRALQQLLDEQTDDIVTWVQENPSQLLQFEDAIDGTILKGDELAGNSSSESESETGSSTSSSDREEAPAADKYPSNMDDAEIDPPERPSDRGDSVTDDNLPVESNTSDESGSETSDGDTESDGKTGPGNSSGRSVPPSERSSIFDETPDAEDLKQGTFEEMSRDQESNDDEDTDTDS</sequence>
<feature type="compositionally biased region" description="Low complexity" evidence="1">
    <location>
        <begin position="141"/>
        <end position="155"/>
    </location>
</feature>